<dbReference type="AlphaFoldDB" id="A0A6I1GHC1"/>
<dbReference type="PANTHER" id="PTHR48081:SF13">
    <property type="entry name" value="ALPHA_BETA HYDROLASE"/>
    <property type="match status" value="1"/>
</dbReference>
<dbReference type="InterPro" id="IPR050300">
    <property type="entry name" value="GDXG_lipolytic_enzyme"/>
</dbReference>
<proteinExistence type="predicted"/>
<name>A0A6I1GHC1_9BIFI</name>
<dbReference type="Pfam" id="PF20434">
    <property type="entry name" value="BD-FAE"/>
    <property type="match status" value="1"/>
</dbReference>
<comment type="caution">
    <text evidence="3">The sequence shown here is derived from an EMBL/GenBank/DDBJ whole genome shotgun (WGS) entry which is preliminary data.</text>
</comment>
<protein>
    <submittedName>
        <fullName evidence="3">Peptidase S9</fullName>
    </submittedName>
</protein>
<dbReference type="GO" id="GO:0016787">
    <property type="term" value="F:hydrolase activity"/>
    <property type="evidence" value="ECO:0007669"/>
    <property type="project" value="UniProtKB-KW"/>
</dbReference>
<evidence type="ECO:0000259" key="2">
    <source>
        <dbReference type="Pfam" id="PF20434"/>
    </source>
</evidence>
<dbReference type="PANTHER" id="PTHR48081">
    <property type="entry name" value="AB HYDROLASE SUPERFAMILY PROTEIN C4A8.06C"/>
    <property type="match status" value="1"/>
</dbReference>
<feature type="domain" description="BD-FAE-like" evidence="2">
    <location>
        <begin position="33"/>
        <end position="243"/>
    </location>
</feature>
<reference evidence="3 4" key="1">
    <citation type="submission" date="2019-09" db="EMBL/GenBank/DDBJ databases">
        <title>Characterization of the phylogenetic diversity of two novel species belonging to the genus Bifidobacterium: Bifidobacterium cebidarum sp. nov. and Bifidobacterium leontopitheci sp. nov.</title>
        <authorList>
            <person name="Lugli G.A."/>
            <person name="Duranti S."/>
            <person name="Milani C."/>
            <person name="Turroni F."/>
            <person name="Ventura M."/>
        </authorList>
    </citation>
    <scope>NUCLEOTIDE SEQUENCE [LARGE SCALE GENOMIC DNA]</scope>
    <source>
        <strain evidence="3 4">LMG 31469</strain>
    </source>
</reference>
<evidence type="ECO:0000313" key="3">
    <source>
        <dbReference type="EMBL" id="KAB7788779.1"/>
    </source>
</evidence>
<dbReference type="SUPFAM" id="SSF53474">
    <property type="entry name" value="alpha/beta-Hydrolases"/>
    <property type="match status" value="1"/>
</dbReference>
<sequence length="305" mass="32962">MNIIEYIDQDYAGHGLQSQKLYLAVPKHGIASASSIPVVVYIHGGGWIGGNFAAGARGLATERADAAAFLEAGYAVAIINYRLSTEAKWTAQIHDCKAAIRFLRANAARYGIDPERIVAWGASAGAHLAQFMGLTNDDLRYEGPATAFPEANRASSRVNLVISAFGIADIARWALPGSRNLEVEGYKSMLLGDHYTEAQAKDASPIERIDALAPGSMVPMLLMHADNDDLVPCEQTHWLEQRLRDAGYGDRIETWYPHIGGHGDPAVWRSPAATSRFVSFCDRHLDATTESDLLRAISLGLGSAA</sequence>
<dbReference type="InterPro" id="IPR029058">
    <property type="entry name" value="AB_hydrolase_fold"/>
</dbReference>
<evidence type="ECO:0000256" key="1">
    <source>
        <dbReference type="ARBA" id="ARBA00022801"/>
    </source>
</evidence>
<evidence type="ECO:0000313" key="4">
    <source>
        <dbReference type="Proteomes" id="UP000468413"/>
    </source>
</evidence>
<dbReference type="RefSeq" id="WP_193316164.1">
    <property type="nucleotide sequence ID" value="NZ_WBVS01000002.1"/>
</dbReference>
<dbReference type="Proteomes" id="UP000468413">
    <property type="component" value="Unassembled WGS sequence"/>
</dbReference>
<keyword evidence="4" id="KW-1185">Reference proteome</keyword>
<keyword evidence="1" id="KW-0378">Hydrolase</keyword>
<accession>A0A6I1GHC1</accession>
<dbReference type="InterPro" id="IPR049492">
    <property type="entry name" value="BD-FAE-like_dom"/>
</dbReference>
<organism evidence="3 4">
    <name type="scientific">Bifidobacterium cebidarum</name>
    <dbReference type="NCBI Taxonomy" id="2650773"/>
    <lineage>
        <taxon>Bacteria</taxon>
        <taxon>Bacillati</taxon>
        <taxon>Actinomycetota</taxon>
        <taxon>Actinomycetes</taxon>
        <taxon>Bifidobacteriales</taxon>
        <taxon>Bifidobacteriaceae</taxon>
        <taxon>Bifidobacterium</taxon>
    </lineage>
</organism>
<dbReference type="Gene3D" id="3.40.50.1820">
    <property type="entry name" value="alpha/beta hydrolase"/>
    <property type="match status" value="1"/>
</dbReference>
<gene>
    <name evidence="3" type="ORF">F7D08_0513</name>
</gene>
<dbReference type="EMBL" id="WBVS01000002">
    <property type="protein sequence ID" value="KAB7788779.1"/>
    <property type="molecule type" value="Genomic_DNA"/>
</dbReference>